<gene>
    <name evidence="1" type="ORF">AB8B28_02135</name>
</gene>
<sequence>MAKVINPNSVSNMDLINAKAQAKMQQIVQKIGKGKRKVNVTFSKMSRSYLVRLIEEMRKMMSQYEKQLPNVFGFFKYFENEIKITKANKKEKNKTVKLSYEEVDFFKLQLKETLKGIDTQRAALKWYNLIKKALFKTLKKQTEVVLEEFNNGSVKKK</sequence>
<dbReference type="AlphaFoldDB" id="A0AB39V5W1"/>
<dbReference type="KEGG" id="lala:AB8B28_02135"/>
<proteinExistence type="predicted"/>
<name>A0AB39V5W1_9FUSO</name>
<dbReference type="RefSeq" id="WP_369716519.1">
    <property type="nucleotide sequence ID" value="NZ_CP165647.1"/>
</dbReference>
<accession>A0AB39V5W1</accession>
<evidence type="ECO:0000313" key="1">
    <source>
        <dbReference type="EMBL" id="XDU62687.1"/>
    </source>
</evidence>
<reference evidence="1" key="1">
    <citation type="submission" date="2024-07" db="EMBL/GenBank/DDBJ databases">
        <authorList>
            <person name="Li X.-J."/>
            <person name="Wang X."/>
        </authorList>
    </citation>
    <scope>NUCLEOTIDE SEQUENCE</scope>
    <source>
        <strain evidence="1">HSP-536</strain>
    </source>
</reference>
<protein>
    <submittedName>
        <fullName evidence="1">Viral A-type inclusion protein</fullName>
    </submittedName>
</protein>
<organism evidence="1">
    <name type="scientific">Leptotrichia alba</name>
    <dbReference type="NCBI Taxonomy" id="3239304"/>
    <lineage>
        <taxon>Bacteria</taxon>
        <taxon>Fusobacteriati</taxon>
        <taxon>Fusobacteriota</taxon>
        <taxon>Fusobacteriia</taxon>
        <taxon>Fusobacteriales</taxon>
        <taxon>Leptotrichiaceae</taxon>
        <taxon>Leptotrichia</taxon>
    </lineage>
</organism>
<dbReference type="EMBL" id="CP165647">
    <property type="protein sequence ID" value="XDU62687.1"/>
    <property type="molecule type" value="Genomic_DNA"/>
</dbReference>